<name>A0A7J7K1F8_BUGNE</name>
<evidence type="ECO:0000259" key="1">
    <source>
        <dbReference type="Pfam" id="PF13472"/>
    </source>
</evidence>
<organism evidence="2 3">
    <name type="scientific">Bugula neritina</name>
    <name type="common">Brown bryozoan</name>
    <name type="synonym">Sertularia neritina</name>
    <dbReference type="NCBI Taxonomy" id="10212"/>
    <lineage>
        <taxon>Eukaryota</taxon>
        <taxon>Metazoa</taxon>
        <taxon>Spiralia</taxon>
        <taxon>Lophotrochozoa</taxon>
        <taxon>Bryozoa</taxon>
        <taxon>Gymnolaemata</taxon>
        <taxon>Cheilostomatida</taxon>
        <taxon>Flustrina</taxon>
        <taxon>Buguloidea</taxon>
        <taxon>Bugulidae</taxon>
        <taxon>Bugula</taxon>
    </lineage>
</organism>
<dbReference type="SUPFAM" id="SSF52266">
    <property type="entry name" value="SGNH hydrolase"/>
    <property type="match status" value="1"/>
</dbReference>
<dbReference type="AlphaFoldDB" id="A0A7J7K1F8"/>
<gene>
    <name evidence="2" type="ORF">EB796_009905</name>
</gene>
<reference evidence="2" key="1">
    <citation type="submission" date="2020-06" db="EMBL/GenBank/DDBJ databases">
        <title>Draft genome of Bugula neritina, a colonial animal packing powerful symbionts and potential medicines.</title>
        <authorList>
            <person name="Rayko M."/>
        </authorList>
    </citation>
    <scope>NUCLEOTIDE SEQUENCE [LARGE SCALE GENOMIC DNA]</scope>
    <source>
        <strain evidence="2">Kwan_BN1</strain>
    </source>
</reference>
<dbReference type="InterPro" id="IPR045136">
    <property type="entry name" value="Iah1-like"/>
</dbReference>
<dbReference type="InterPro" id="IPR013830">
    <property type="entry name" value="SGNH_hydro"/>
</dbReference>
<dbReference type="PANTHER" id="PTHR14209:SF19">
    <property type="entry name" value="ISOAMYL ACETATE-HYDROLYZING ESTERASE 1 HOMOLOG"/>
    <property type="match status" value="1"/>
</dbReference>
<dbReference type="InterPro" id="IPR036514">
    <property type="entry name" value="SGNH_hydro_sf"/>
</dbReference>
<dbReference type="EMBL" id="VXIV02001564">
    <property type="protein sequence ID" value="KAF6031801.1"/>
    <property type="molecule type" value="Genomic_DNA"/>
</dbReference>
<dbReference type="Gene3D" id="3.40.50.1110">
    <property type="entry name" value="SGNH hydrolase"/>
    <property type="match status" value="1"/>
</dbReference>
<protein>
    <submittedName>
        <fullName evidence="2">IAH1</fullName>
    </submittedName>
</protein>
<sequence>MERLPELQCSRKFSKIFLIGDSQTQDAFSEQSGWGSLISNHFQRRCDVLNRGLYGYNTRWVKLVLNQLIDEANVEKIAAVVIFLGSNDANSKAVFPQYHVPLTEYTSLLGDMVDYITDLGVSREKIILVSAPPFDEEQWIKTLIANGDAPLSGLDNVTLKLYAEACNEVAAEKEVNSVDLFSEMISKENWKKYVCDDGLHLAKEGGKLLAEMLIQKLDKICEKHTTWFPHCDSIDNENPAPSFGL</sequence>
<proteinExistence type="predicted"/>
<feature type="domain" description="SGNH hydrolase-type esterase" evidence="1">
    <location>
        <begin position="18"/>
        <end position="205"/>
    </location>
</feature>
<dbReference type="OrthoDB" id="671439at2759"/>
<comment type="caution">
    <text evidence="2">The sequence shown here is derived from an EMBL/GenBank/DDBJ whole genome shotgun (WGS) entry which is preliminary data.</text>
</comment>
<dbReference type="PANTHER" id="PTHR14209">
    <property type="entry name" value="ISOAMYL ACETATE-HYDROLYZING ESTERASE 1"/>
    <property type="match status" value="1"/>
</dbReference>
<evidence type="ECO:0000313" key="2">
    <source>
        <dbReference type="EMBL" id="KAF6031801.1"/>
    </source>
</evidence>
<evidence type="ECO:0000313" key="3">
    <source>
        <dbReference type="Proteomes" id="UP000593567"/>
    </source>
</evidence>
<accession>A0A7J7K1F8</accession>
<dbReference type="Pfam" id="PF13472">
    <property type="entry name" value="Lipase_GDSL_2"/>
    <property type="match status" value="1"/>
</dbReference>
<dbReference type="CDD" id="cd01838">
    <property type="entry name" value="Isoamyl_acetate_hydrolase_like"/>
    <property type="match status" value="1"/>
</dbReference>
<dbReference type="Proteomes" id="UP000593567">
    <property type="component" value="Unassembled WGS sequence"/>
</dbReference>
<keyword evidence="3" id="KW-1185">Reference proteome</keyword>